<gene>
    <name evidence="11" type="ORF">FYJ51_12645</name>
</gene>
<dbReference type="EC" id="3.4.11.-" evidence="10"/>
<dbReference type="PANTHER" id="PTHR28570:SF3">
    <property type="entry name" value="ASPARTYL AMINOPEPTIDASE"/>
    <property type="match status" value="1"/>
</dbReference>
<evidence type="ECO:0000256" key="6">
    <source>
        <dbReference type="ARBA" id="ARBA00022801"/>
    </source>
</evidence>
<proteinExistence type="inferred from homology"/>
<reference evidence="11 12" key="1">
    <citation type="submission" date="2019-08" db="EMBL/GenBank/DDBJ databases">
        <title>In-depth cultivation of the pig gut microbiome towards novel bacterial diversity and tailored functional studies.</title>
        <authorList>
            <person name="Wylensek D."/>
            <person name="Hitch T.C.A."/>
            <person name="Clavel T."/>
        </authorList>
    </citation>
    <scope>NUCLEOTIDE SEQUENCE [LARGE SCALE GENOMIC DNA]</scope>
    <source>
        <strain evidence="11 12">Oil+RF-744-GAM-WT-6</strain>
    </source>
</reference>
<comment type="similarity">
    <text evidence="2 9">Belongs to the peptidase M18 family.</text>
</comment>
<evidence type="ECO:0000256" key="9">
    <source>
        <dbReference type="RuleBase" id="RU004386"/>
    </source>
</evidence>
<evidence type="ECO:0000313" key="12">
    <source>
        <dbReference type="Proteomes" id="UP000461880"/>
    </source>
</evidence>
<dbReference type="Gene3D" id="2.30.250.10">
    <property type="entry name" value="Aminopeptidase i, Domain 2"/>
    <property type="match status" value="1"/>
</dbReference>
<dbReference type="GO" id="GO:0005737">
    <property type="term" value="C:cytoplasm"/>
    <property type="evidence" value="ECO:0007669"/>
    <property type="project" value="UniProtKB-ARBA"/>
</dbReference>
<evidence type="ECO:0000256" key="1">
    <source>
        <dbReference type="ARBA" id="ARBA00001947"/>
    </source>
</evidence>
<dbReference type="EMBL" id="VUMN01000047">
    <property type="protein sequence ID" value="MSS59741.1"/>
    <property type="molecule type" value="Genomic_DNA"/>
</dbReference>
<comment type="caution">
    <text evidence="11">The sequence shown here is derived from an EMBL/GenBank/DDBJ whole genome shotgun (WGS) entry which is preliminary data.</text>
</comment>
<dbReference type="AlphaFoldDB" id="A0A7X2NUG9"/>
<dbReference type="GO" id="GO:0008270">
    <property type="term" value="F:zinc ion binding"/>
    <property type="evidence" value="ECO:0007669"/>
    <property type="project" value="InterPro"/>
</dbReference>
<dbReference type="SUPFAM" id="SSF101821">
    <property type="entry name" value="Aminopeptidase/glucanase lid domain"/>
    <property type="match status" value="1"/>
</dbReference>
<dbReference type="Pfam" id="PF02127">
    <property type="entry name" value="Peptidase_M18"/>
    <property type="match status" value="1"/>
</dbReference>
<keyword evidence="3 9" id="KW-0031">Aminopeptidase</keyword>
<dbReference type="PRINTS" id="PR00932">
    <property type="entry name" value="AMINO1PTASE"/>
</dbReference>
<dbReference type="InterPro" id="IPR023358">
    <property type="entry name" value="Peptidase_M18_dom2"/>
</dbReference>
<evidence type="ECO:0000256" key="4">
    <source>
        <dbReference type="ARBA" id="ARBA00022670"/>
    </source>
</evidence>
<dbReference type="RefSeq" id="WP_105304506.1">
    <property type="nucleotide sequence ID" value="NZ_VUMN01000047.1"/>
</dbReference>
<keyword evidence="7 9" id="KW-0862">Zinc</keyword>
<keyword evidence="8 9" id="KW-0482">Metalloprotease</keyword>
<evidence type="ECO:0000256" key="3">
    <source>
        <dbReference type="ARBA" id="ARBA00022438"/>
    </source>
</evidence>
<dbReference type="CDD" id="cd05658">
    <property type="entry name" value="M18_DAP"/>
    <property type="match status" value="1"/>
</dbReference>
<comment type="cofactor">
    <cofactor evidence="1 10">
        <name>Zn(2+)</name>
        <dbReference type="ChEBI" id="CHEBI:29105"/>
    </cofactor>
</comment>
<accession>A0A7X2NUG9</accession>
<dbReference type="SUPFAM" id="SSF53187">
    <property type="entry name" value="Zn-dependent exopeptidases"/>
    <property type="match status" value="1"/>
</dbReference>
<dbReference type="Proteomes" id="UP000461880">
    <property type="component" value="Unassembled WGS sequence"/>
</dbReference>
<dbReference type="NCBIfam" id="NF002759">
    <property type="entry name" value="PRK02813.1"/>
    <property type="match status" value="1"/>
</dbReference>
<sequence length="435" mass="47972">MYESVNEELLDFLNESPDAFHAADQIRRILKQNGFEELAEGNVWNLAKGGKYFVLRNESSVIAFAIPKTDFQGFMIGAAHSDSPSFKIKENPEIKKEGYITLNVEKYGGMLMSTWFDRPLSVAGRVLVRDGNRIMTKLVNVDRDLVQIVNLAIHMDRTANSGHEINVQNEMEPILGLEGSEGSFMKIIAEAAGVKPEDILGHDLFLYQRGKGTIWGANHEFLSAGHLDDLQCAFGCLQGFLHAAPENSIPLLAIFDNEEVGSGTKQGADSTFLEDVVRRICTLMGKNTEDTERARISSFMVSADNAHAVHPNYASKADPVNRPKINEGIVIKYNASQRYTTDAVSAAVFREVCRKAEVPLQEFTNRSDMAGGSTLGNISNSHFSLNTVDIGLPQLAMHSCWETAGTKDTAYLAEAMQEFFSSSFRDLGGGSWELD</sequence>
<evidence type="ECO:0000256" key="10">
    <source>
        <dbReference type="RuleBase" id="RU004387"/>
    </source>
</evidence>
<name>A0A7X2NUG9_9FIRM</name>
<keyword evidence="6 9" id="KW-0378">Hydrolase</keyword>
<dbReference type="GO" id="GO:0008237">
    <property type="term" value="F:metallopeptidase activity"/>
    <property type="evidence" value="ECO:0007669"/>
    <property type="project" value="UniProtKB-KW"/>
</dbReference>
<keyword evidence="4 9" id="KW-0645">Protease</keyword>
<dbReference type="InterPro" id="IPR001948">
    <property type="entry name" value="Peptidase_M18"/>
</dbReference>
<dbReference type="GO" id="GO:0006508">
    <property type="term" value="P:proteolysis"/>
    <property type="evidence" value="ECO:0007669"/>
    <property type="project" value="UniProtKB-KW"/>
</dbReference>
<evidence type="ECO:0000313" key="11">
    <source>
        <dbReference type="EMBL" id="MSS59741.1"/>
    </source>
</evidence>
<dbReference type="PANTHER" id="PTHR28570">
    <property type="entry name" value="ASPARTYL AMINOPEPTIDASE"/>
    <property type="match status" value="1"/>
</dbReference>
<protein>
    <recommendedName>
        <fullName evidence="10">M18 family aminopeptidase</fullName>
        <ecNumber evidence="10">3.4.11.-</ecNumber>
    </recommendedName>
</protein>
<dbReference type="GO" id="GO:0004177">
    <property type="term" value="F:aminopeptidase activity"/>
    <property type="evidence" value="ECO:0007669"/>
    <property type="project" value="UniProtKB-KW"/>
</dbReference>
<keyword evidence="5 9" id="KW-0479">Metal-binding</keyword>
<evidence type="ECO:0000256" key="7">
    <source>
        <dbReference type="ARBA" id="ARBA00022833"/>
    </source>
</evidence>
<evidence type="ECO:0000256" key="8">
    <source>
        <dbReference type="ARBA" id="ARBA00023049"/>
    </source>
</evidence>
<dbReference type="Gene3D" id="3.40.630.10">
    <property type="entry name" value="Zn peptidases"/>
    <property type="match status" value="1"/>
</dbReference>
<evidence type="ECO:0000256" key="2">
    <source>
        <dbReference type="ARBA" id="ARBA00008290"/>
    </source>
</evidence>
<organism evidence="11 12">
    <name type="scientific">Stecheria intestinalis</name>
    <dbReference type="NCBI Taxonomy" id="2606630"/>
    <lineage>
        <taxon>Bacteria</taxon>
        <taxon>Bacillati</taxon>
        <taxon>Bacillota</taxon>
        <taxon>Erysipelotrichia</taxon>
        <taxon>Erysipelotrichales</taxon>
        <taxon>Erysipelotrichaceae</taxon>
        <taxon>Stecheria</taxon>
    </lineage>
</organism>
<evidence type="ECO:0000256" key="5">
    <source>
        <dbReference type="ARBA" id="ARBA00022723"/>
    </source>
</evidence>
<keyword evidence="12" id="KW-1185">Reference proteome</keyword>